<sequence length="274" mass="29447">MVGSSAVDGVMLRRFHLFYATVGGLLGAVVFGGMLWSGLNRYGRFWVGGTEFVVDALLMSASALLAVVTGLAAMKQQRQIRQAPVTTWLAGTGGVAFEVATLRLRAVSRNAGFFAAFWVLTFLMAATSIVTGAAGFNGAVAAVHLLAVLVSIFAIPMSLAAMKGWARRHRVVRQTGWRATKSITVRRPYGRPFEPSVITVEFEDGSVIEVRTVESTYRAGHKEGQRLLSAWVGGTDSSMVVLFEHGPLRQGWYPVPVMALGARISPEDASSSKP</sequence>
<organism evidence="2 3">
    <name type="scientific">Amycolatopsis keratiniphila subsp. keratiniphila</name>
    <dbReference type="NCBI Taxonomy" id="227715"/>
    <lineage>
        <taxon>Bacteria</taxon>
        <taxon>Bacillati</taxon>
        <taxon>Actinomycetota</taxon>
        <taxon>Actinomycetes</taxon>
        <taxon>Pseudonocardiales</taxon>
        <taxon>Pseudonocardiaceae</taxon>
        <taxon>Amycolatopsis</taxon>
        <taxon>Amycolatopsis japonica group</taxon>
    </lineage>
</organism>
<evidence type="ECO:0000313" key="2">
    <source>
        <dbReference type="EMBL" id="ONF72650.1"/>
    </source>
</evidence>
<dbReference type="EMBL" id="LQMT02000010">
    <property type="protein sequence ID" value="ONF72650.1"/>
    <property type="molecule type" value="Genomic_DNA"/>
</dbReference>
<feature type="transmembrane region" description="Helical" evidence="1">
    <location>
        <begin position="17"/>
        <end position="36"/>
    </location>
</feature>
<evidence type="ECO:0000313" key="3">
    <source>
        <dbReference type="Proteomes" id="UP000076660"/>
    </source>
</evidence>
<feature type="transmembrane region" description="Helical" evidence="1">
    <location>
        <begin position="142"/>
        <end position="161"/>
    </location>
</feature>
<name>A0A1W2LZI0_9PSEU</name>
<dbReference type="OrthoDB" id="3617184at2"/>
<comment type="caution">
    <text evidence="2">The sequence shown here is derived from an EMBL/GenBank/DDBJ whole genome shotgun (WGS) entry which is preliminary data.</text>
</comment>
<gene>
    <name evidence="2" type="ORF">AVR91_0210735</name>
</gene>
<proteinExistence type="predicted"/>
<accession>A0A1W2LZI0</accession>
<keyword evidence="1" id="KW-0472">Membrane</keyword>
<keyword evidence="1" id="KW-0812">Transmembrane</keyword>
<protein>
    <submittedName>
        <fullName evidence="2">Uncharacterized protein</fullName>
    </submittedName>
</protein>
<keyword evidence="1" id="KW-1133">Transmembrane helix</keyword>
<reference evidence="2 3" key="1">
    <citation type="submission" date="2016-12" db="EMBL/GenBank/DDBJ databases">
        <title>Amycolatopsis keratiniphila subsp. keratiniphila genome sequencing and assembly.</title>
        <authorList>
            <person name="Mayilraj S."/>
            <person name="Kaur N."/>
        </authorList>
    </citation>
    <scope>NUCLEOTIDE SEQUENCE [LARGE SCALE GENOMIC DNA]</scope>
    <source>
        <strain evidence="2 3">DSM 44409</strain>
    </source>
</reference>
<feature type="transmembrane region" description="Helical" evidence="1">
    <location>
        <begin position="56"/>
        <end position="74"/>
    </location>
</feature>
<evidence type="ECO:0000256" key="1">
    <source>
        <dbReference type="SAM" id="Phobius"/>
    </source>
</evidence>
<dbReference type="AlphaFoldDB" id="A0A1W2LZI0"/>
<dbReference type="RefSeq" id="WP_063277554.1">
    <property type="nucleotide sequence ID" value="NZ_LQMT02000010.1"/>
</dbReference>
<dbReference type="Proteomes" id="UP000076660">
    <property type="component" value="Unassembled WGS sequence"/>
</dbReference>
<feature type="transmembrane region" description="Helical" evidence="1">
    <location>
        <begin position="113"/>
        <end position="136"/>
    </location>
</feature>